<protein>
    <submittedName>
        <fullName evidence="1">Uncharacterized protein</fullName>
    </submittedName>
</protein>
<name>A0A382MDB5_9ZZZZ</name>
<evidence type="ECO:0000313" key="1">
    <source>
        <dbReference type="EMBL" id="SVC46640.1"/>
    </source>
</evidence>
<organism evidence="1">
    <name type="scientific">marine metagenome</name>
    <dbReference type="NCBI Taxonomy" id="408172"/>
    <lineage>
        <taxon>unclassified sequences</taxon>
        <taxon>metagenomes</taxon>
        <taxon>ecological metagenomes</taxon>
    </lineage>
</organism>
<feature type="non-terminal residue" evidence="1">
    <location>
        <position position="1"/>
    </location>
</feature>
<dbReference type="AlphaFoldDB" id="A0A382MDB5"/>
<reference evidence="1" key="1">
    <citation type="submission" date="2018-05" db="EMBL/GenBank/DDBJ databases">
        <authorList>
            <person name="Lanie J.A."/>
            <person name="Ng W.-L."/>
            <person name="Kazmierczak K.M."/>
            <person name="Andrzejewski T.M."/>
            <person name="Davidsen T.M."/>
            <person name="Wayne K.J."/>
            <person name="Tettelin H."/>
            <person name="Glass J.I."/>
            <person name="Rusch D."/>
            <person name="Podicherti R."/>
            <person name="Tsui H.-C.T."/>
            <person name="Winkler M.E."/>
        </authorList>
    </citation>
    <scope>NUCLEOTIDE SEQUENCE</scope>
</reference>
<accession>A0A382MDB5</accession>
<dbReference type="EMBL" id="UINC01092775">
    <property type="protein sequence ID" value="SVC46640.1"/>
    <property type="molecule type" value="Genomic_DNA"/>
</dbReference>
<proteinExistence type="predicted"/>
<sequence>KSSKSRNCTTYYCHAFGFWMFSCIHI</sequence>
<gene>
    <name evidence="1" type="ORF">METZ01_LOCUS299494</name>
</gene>
<feature type="non-terminal residue" evidence="1">
    <location>
        <position position="26"/>
    </location>
</feature>